<evidence type="ECO:0000313" key="3">
    <source>
        <dbReference type="Proteomes" id="UP000630805"/>
    </source>
</evidence>
<dbReference type="EMBL" id="JABXWT010000002">
    <property type="protein sequence ID" value="NVO55701.1"/>
    <property type="molecule type" value="Genomic_DNA"/>
</dbReference>
<name>A0ABX2PQL4_9RHOB</name>
<feature type="signal peptide" evidence="1">
    <location>
        <begin position="1"/>
        <end position="19"/>
    </location>
</feature>
<proteinExistence type="predicted"/>
<feature type="chain" id="PRO_5047544605" evidence="1">
    <location>
        <begin position="20"/>
        <end position="130"/>
    </location>
</feature>
<protein>
    <submittedName>
        <fullName evidence="2">Uncharacterized protein</fullName>
    </submittedName>
</protein>
<dbReference type="Proteomes" id="UP000630805">
    <property type="component" value="Unassembled WGS sequence"/>
</dbReference>
<evidence type="ECO:0000256" key="1">
    <source>
        <dbReference type="SAM" id="SignalP"/>
    </source>
</evidence>
<keyword evidence="1" id="KW-0732">Signal</keyword>
<accession>A0ABX2PQL4</accession>
<keyword evidence="3" id="KW-1185">Reference proteome</keyword>
<evidence type="ECO:0000313" key="2">
    <source>
        <dbReference type="EMBL" id="NVO55701.1"/>
    </source>
</evidence>
<gene>
    <name evidence="2" type="ORF">HW561_07860</name>
</gene>
<reference evidence="2 3" key="1">
    <citation type="submission" date="2020-06" db="EMBL/GenBank/DDBJ databases">
        <authorList>
            <person name="Cao W.R."/>
        </authorList>
    </citation>
    <scope>NUCLEOTIDE SEQUENCE [LARGE SCALE GENOMIC DNA]</scope>
    <source>
        <strain evidence="2 3">B1Z28</strain>
    </source>
</reference>
<sequence length="130" mass="14277">MKYLSTIALAAFFANGAIAETVTYNCKMTKQDSHGWIAKEYAFQVDADTGKAKATSSFQDWTDGKLKNRGAKGYRIIWSRTERMSAGGDARVRYQANLNPDKNTVAVRMAFVHGSFTNKPSGVGMCHAAK</sequence>
<comment type="caution">
    <text evidence="2">The sequence shown here is derived from an EMBL/GenBank/DDBJ whole genome shotgun (WGS) entry which is preliminary data.</text>
</comment>
<organism evidence="2 3">
    <name type="scientific">Ruegeria haliotis</name>
    <dbReference type="NCBI Taxonomy" id="2747601"/>
    <lineage>
        <taxon>Bacteria</taxon>
        <taxon>Pseudomonadati</taxon>
        <taxon>Pseudomonadota</taxon>
        <taxon>Alphaproteobacteria</taxon>
        <taxon>Rhodobacterales</taxon>
        <taxon>Roseobacteraceae</taxon>
        <taxon>Ruegeria</taxon>
    </lineage>
</organism>
<dbReference type="RefSeq" id="WP_176863373.1">
    <property type="nucleotide sequence ID" value="NZ_JABXWT010000002.1"/>
</dbReference>